<evidence type="ECO:0000313" key="2">
    <source>
        <dbReference type="Proteomes" id="UP000595871"/>
    </source>
</evidence>
<dbReference type="Proteomes" id="UP000595871">
    <property type="component" value="Chromosome"/>
</dbReference>
<evidence type="ECO:0000313" key="1">
    <source>
        <dbReference type="EMBL" id="QQN56306.1"/>
    </source>
</evidence>
<organism evidence="1 2">
    <name type="scientific">Anaerococcus obesiensis</name>
    <dbReference type="NCBI Taxonomy" id="1287640"/>
    <lineage>
        <taxon>Bacteria</taxon>
        <taxon>Bacillati</taxon>
        <taxon>Bacillota</taxon>
        <taxon>Tissierellia</taxon>
        <taxon>Tissierellales</taxon>
        <taxon>Peptoniphilaceae</taxon>
        <taxon>Anaerococcus</taxon>
    </lineage>
</organism>
<reference evidence="1 2" key="1">
    <citation type="submission" date="2020-12" db="EMBL/GenBank/DDBJ databases">
        <title>FDA dAtabase for Regulatory Grade micrObial Sequences (FDA-ARGOS): Supporting development and validation of Infectious Disease Dx tests.</title>
        <authorList>
            <person name="Sproer C."/>
            <person name="Gronow S."/>
            <person name="Severitt S."/>
            <person name="Schroder I."/>
            <person name="Tallon L."/>
            <person name="Sadzewicz L."/>
            <person name="Zhao X."/>
            <person name="Boylan J."/>
            <person name="Ott S."/>
            <person name="Bowen H."/>
            <person name="Vavikolanu K."/>
            <person name="Mehta A."/>
            <person name="Aluvathingal J."/>
            <person name="Nadendla S."/>
            <person name="Lowell S."/>
            <person name="Myers T."/>
            <person name="Yan Y."/>
            <person name="Sichtig H."/>
        </authorList>
    </citation>
    <scope>NUCLEOTIDE SEQUENCE [LARGE SCALE GENOMIC DNA]</scope>
    <source>
        <strain evidence="1 2">FDAARGOS_989</strain>
    </source>
</reference>
<dbReference type="KEGG" id="aob:I6H46_01360"/>
<protein>
    <submittedName>
        <fullName evidence="1">Uncharacterized protein</fullName>
    </submittedName>
</protein>
<dbReference type="RefSeq" id="WP_200225979.1">
    <property type="nucleotide sequence ID" value="NZ_CP067016.1"/>
</dbReference>
<dbReference type="AlphaFoldDB" id="A0A7T7ZV93"/>
<keyword evidence="2" id="KW-1185">Reference proteome</keyword>
<proteinExistence type="predicted"/>
<dbReference type="EMBL" id="CP067016">
    <property type="protein sequence ID" value="QQN56306.1"/>
    <property type="molecule type" value="Genomic_DNA"/>
</dbReference>
<sequence length="55" mass="6768">MYYVINPNNEEKTYSDNDKFIIDYINNTDNRSGNVEVYRLKKEKNHQIRQKLMRI</sequence>
<gene>
    <name evidence="1" type="ORF">I6H46_01360</name>
</gene>
<accession>A0A7T7ZV93</accession>
<name>A0A7T7ZV93_9FIRM</name>